<proteinExistence type="predicted"/>
<reference evidence="2 3" key="1">
    <citation type="journal article" date="2022" name="G3 (Bethesda)">
        <title>Whole-genome sequence and methylome profiling of the almond [Prunus dulcis (Mill.) D.A. Webb] cultivar 'Nonpareil'.</title>
        <authorList>
            <person name="D'Amico-Willman K.M."/>
            <person name="Ouma W.Z."/>
            <person name="Meulia T."/>
            <person name="Sideli G.M."/>
            <person name="Gradziel T.M."/>
            <person name="Fresnedo-Ramirez J."/>
        </authorList>
    </citation>
    <scope>NUCLEOTIDE SEQUENCE [LARGE SCALE GENOMIC DNA]</scope>
    <source>
        <strain evidence="2">Clone GOH B32 T37-40</strain>
    </source>
</reference>
<evidence type="ECO:0000256" key="1">
    <source>
        <dbReference type="SAM" id="MobiDB-lite"/>
    </source>
</evidence>
<feature type="compositionally biased region" description="Acidic residues" evidence="1">
    <location>
        <begin position="22"/>
        <end position="45"/>
    </location>
</feature>
<name>A0AAD4WPK3_PRUDU</name>
<keyword evidence="3" id="KW-1185">Reference proteome</keyword>
<protein>
    <submittedName>
        <fullName evidence="2">Uncharacterized protein</fullName>
    </submittedName>
</protein>
<dbReference type="AlphaFoldDB" id="A0AAD4WPK3"/>
<dbReference type="Proteomes" id="UP001054821">
    <property type="component" value="Chromosome 2"/>
</dbReference>
<sequence length="68" mass="7209">MTPQSSSLSPPHSLVADFEVREGDEDGDLDAEGFGEEEVGYDDEGSGQQNQALQLRFLSSSGDTVSTS</sequence>
<evidence type="ECO:0000313" key="2">
    <source>
        <dbReference type="EMBL" id="KAI5347189.1"/>
    </source>
</evidence>
<evidence type="ECO:0000313" key="3">
    <source>
        <dbReference type="Proteomes" id="UP001054821"/>
    </source>
</evidence>
<feature type="region of interest" description="Disordered" evidence="1">
    <location>
        <begin position="22"/>
        <end position="48"/>
    </location>
</feature>
<organism evidence="2 3">
    <name type="scientific">Prunus dulcis</name>
    <name type="common">Almond</name>
    <name type="synonym">Amygdalus dulcis</name>
    <dbReference type="NCBI Taxonomy" id="3755"/>
    <lineage>
        <taxon>Eukaryota</taxon>
        <taxon>Viridiplantae</taxon>
        <taxon>Streptophyta</taxon>
        <taxon>Embryophyta</taxon>
        <taxon>Tracheophyta</taxon>
        <taxon>Spermatophyta</taxon>
        <taxon>Magnoliopsida</taxon>
        <taxon>eudicotyledons</taxon>
        <taxon>Gunneridae</taxon>
        <taxon>Pentapetalae</taxon>
        <taxon>rosids</taxon>
        <taxon>fabids</taxon>
        <taxon>Rosales</taxon>
        <taxon>Rosaceae</taxon>
        <taxon>Amygdaloideae</taxon>
        <taxon>Amygdaleae</taxon>
        <taxon>Prunus</taxon>
    </lineage>
</organism>
<dbReference type="EMBL" id="JAJFAZ020000002">
    <property type="protein sequence ID" value="KAI5347189.1"/>
    <property type="molecule type" value="Genomic_DNA"/>
</dbReference>
<comment type="caution">
    <text evidence="2">The sequence shown here is derived from an EMBL/GenBank/DDBJ whole genome shotgun (WGS) entry which is preliminary data.</text>
</comment>
<gene>
    <name evidence="2" type="ORF">L3X38_015068</name>
</gene>
<accession>A0AAD4WPK3</accession>